<comment type="caution">
    <text evidence="3">The sequence shown here is derived from an EMBL/GenBank/DDBJ whole genome shotgun (WGS) entry which is preliminary data.</text>
</comment>
<evidence type="ECO:0000256" key="1">
    <source>
        <dbReference type="SAM" id="Phobius"/>
    </source>
</evidence>
<feature type="transmembrane region" description="Helical" evidence="1">
    <location>
        <begin position="114"/>
        <end position="132"/>
    </location>
</feature>
<evidence type="ECO:0000259" key="2">
    <source>
        <dbReference type="Pfam" id="PF04892"/>
    </source>
</evidence>
<sequence>WEARIMTNLLGSIRLAAYAFPLIAVLVAVPFFDRQVRARCFNWVRTVFGGLFLFYVLCVLALVFFPLPDAAQAARLSGYEIQLVPFQFVADFLRETPLVLSDARTYLPALFDRTVLQVVCNILMLLPFGMYLRYVCGLDLGKVALASLAFSAFIELGQLTGLFFVFRGSYRLCDVDDLMLNTLGGLLGGELVHALEAHLPPLDAFDRFPGSSALAMQRLG</sequence>
<accession>K1SYH7</accession>
<dbReference type="InterPro" id="IPR053150">
    <property type="entry name" value="Teicoplanin_resist-assoc"/>
</dbReference>
<dbReference type="PANTHER" id="PTHR36834">
    <property type="entry name" value="MEMBRANE PROTEIN-RELATED"/>
    <property type="match status" value="1"/>
</dbReference>
<gene>
    <name evidence="3" type="ORF">OBE_09779</name>
</gene>
<proteinExistence type="predicted"/>
<evidence type="ECO:0000313" key="3">
    <source>
        <dbReference type="EMBL" id="EKC58860.1"/>
    </source>
</evidence>
<feature type="non-terminal residue" evidence="3">
    <location>
        <position position="1"/>
    </location>
</feature>
<feature type="transmembrane region" description="Helical" evidence="1">
    <location>
        <begin position="144"/>
        <end position="166"/>
    </location>
</feature>
<feature type="transmembrane region" description="Helical" evidence="1">
    <location>
        <begin position="44"/>
        <end position="67"/>
    </location>
</feature>
<feature type="transmembrane region" description="Helical" evidence="1">
    <location>
        <begin position="12"/>
        <end position="32"/>
    </location>
</feature>
<keyword evidence="1" id="KW-0812">Transmembrane</keyword>
<protein>
    <submittedName>
        <fullName evidence="3">VanZ like protein</fullName>
    </submittedName>
</protein>
<dbReference type="InterPro" id="IPR006976">
    <property type="entry name" value="VanZ-like"/>
</dbReference>
<dbReference type="Pfam" id="PF04892">
    <property type="entry name" value="VanZ"/>
    <property type="match status" value="1"/>
</dbReference>
<keyword evidence="1" id="KW-1133">Transmembrane helix</keyword>
<organism evidence="3">
    <name type="scientific">human gut metagenome</name>
    <dbReference type="NCBI Taxonomy" id="408170"/>
    <lineage>
        <taxon>unclassified sequences</taxon>
        <taxon>metagenomes</taxon>
        <taxon>organismal metagenomes</taxon>
    </lineage>
</organism>
<keyword evidence="1" id="KW-0472">Membrane</keyword>
<feature type="domain" description="VanZ-like" evidence="2">
    <location>
        <begin position="52"/>
        <end position="188"/>
    </location>
</feature>
<dbReference type="EMBL" id="AJWZ01006765">
    <property type="protein sequence ID" value="EKC58860.1"/>
    <property type="molecule type" value="Genomic_DNA"/>
</dbReference>
<name>K1SYH7_9ZZZZ</name>
<dbReference type="PANTHER" id="PTHR36834:SF1">
    <property type="entry name" value="INTEGRAL MEMBRANE PROTEIN"/>
    <property type="match status" value="1"/>
</dbReference>
<dbReference type="AlphaFoldDB" id="K1SYH7"/>
<reference evidence="3" key="1">
    <citation type="journal article" date="2013" name="Environ. Microbiol.">
        <title>Microbiota from the distal guts of lean and obese adolescents exhibit partial functional redundancy besides clear differences in community structure.</title>
        <authorList>
            <person name="Ferrer M."/>
            <person name="Ruiz A."/>
            <person name="Lanza F."/>
            <person name="Haange S.B."/>
            <person name="Oberbach A."/>
            <person name="Till H."/>
            <person name="Bargiela R."/>
            <person name="Campoy C."/>
            <person name="Segura M.T."/>
            <person name="Richter M."/>
            <person name="von Bergen M."/>
            <person name="Seifert J."/>
            <person name="Suarez A."/>
        </authorList>
    </citation>
    <scope>NUCLEOTIDE SEQUENCE</scope>
</reference>